<protein>
    <submittedName>
        <fullName evidence="3">Uncharacterized protein</fullName>
    </submittedName>
</protein>
<dbReference type="EMBL" id="JAPZBU010000008">
    <property type="protein sequence ID" value="KAJ5391842.1"/>
    <property type="molecule type" value="Genomic_DNA"/>
</dbReference>
<evidence type="ECO:0000313" key="3">
    <source>
        <dbReference type="EMBL" id="KAJ5391842.1"/>
    </source>
</evidence>
<dbReference type="Proteomes" id="UP001147747">
    <property type="component" value="Unassembled WGS sequence"/>
</dbReference>
<dbReference type="RefSeq" id="XP_056487520.1">
    <property type="nucleotide sequence ID" value="XM_056631969.1"/>
</dbReference>
<dbReference type="PANTHER" id="PTHR38049:SF1">
    <property type="entry name" value="PROTEIN KINASE DOMAIN-CONTAINING PROTEIN"/>
    <property type="match status" value="1"/>
</dbReference>
<feature type="region of interest" description="Disordered" evidence="1">
    <location>
        <begin position="20"/>
        <end position="40"/>
    </location>
</feature>
<dbReference type="AlphaFoldDB" id="A0A9W9VYN2"/>
<dbReference type="PANTHER" id="PTHR38049">
    <property type="entry name" value="RICIN B LECTIN DOMAIN-CONTAINING PROTEIN"/>
    <property type="match status" value="1"/>
</dbReference>
<dbReference type="GeneID" id="81370949"/>
<feature type="chain" id="PRO_5040918423" evidence="2">
    <location>
        <begin position="18"/>
        <end position="228"/>
    </location>
</feature>
<proteinExistence type="predicted"/>
<gene>
    <name evidence="3" type="ORF">N7509_007332</name>
</gene>
<dbReference type="OrthoDB" id="3928002at2759"/>
<keyword evidence="2" id="KW-0732">Signal</keyword>
<evidence type="ECO:0000256" key="2">
    <source>
        <dbReference type="SAM" id="SignalP"/>
    </source>
</evidence>
<name>A0A9W9VYN2_9EURO</name>
<evidence type="ECO:0000256" key="1">
    <source>
        <dbReference type="SAM" id="MobiDB-lite"/>
    </source>
</evidence>
<feature type="compositionally biased region" description="Basic and acidic residues" evidence="1">
    <location>
        <begin position="26"/>
        <end position="38"/>
    </location>
</feature>
<feature type="signal peptide" evidence="2">
    <location>
        <begin position="1"/>
        <end position="17"/>
    </location>
</feature>
<reference evidence="3" key="2">
    <citation type="journal article" date="2023" name="IMA Fungus">
        <title>Comparative genomic study of the Penicillium genus elucidates a diverse pangenome and 15 lateral gene transfer events.</title>
        <authorList>
            <person name="Petersen C."/>
            <person name="Sorensen T."/>
            <person name="Nielsen M.R."/>
            <person name="Sondergaard T.E."/>
            <person name="Sorensen J.L."/>
            <person name="Fitzpatrick D.A."/>
            <person name="Frisvad J.C."/>
            <person name="Nielsen K.L."/>
        </authorList>
    </citation>
    <scope>NUCLEOTIDE SEQUENCE</scope>
    <source>
        <strain evidence="3">IBT 29677</strain>
    </source>
</reference>
<organism evidence="3 4">
    <name type="scientific">Penicillium cosmopolitanum</name>
    <dbReference type="NCBI Taxonomy" id="1131564"/>
    <lineage>
        <taxon>Eukaryota</taxon>
        <taxon>Fungi</taxon>
        <taxon>Dikarya</taxon>
        <taxon>Ascomycota</taxon>
        <taxon>Pezizomycotina</taxon>
        <taxon>Eurotiomycetes</taxon>
        <taxon>Eurotiomycetidae</taxon>
        <taxon>Eurotiales</taxon>
        <taxon>Aspergillaceae</taxon>
        <taxon>Penicillium</taxon>
    </lineage>
</organism>
<sequence>MVLGIVMMAAMLPTMIGLNEATQGSREQEEARRNESRKQRGHLVATVALTQGTPKMRQQVDNAQVHVGLDGRLYITKHPSASMVPFNGSYFTHPDFPPNNTSGLVTVSGEKTPTLRWVFRDDKTHEMRWGGRPDSEGHVCGPFDWTKDEQFLTMEGWEGWLAVRLPKDEAQIFVNGASANGASANGASANINDRETWRLYFDGRDDGAGLPQGSKGLEIRLKRTTATS</sequence>
<evidence type="ECO:0000313" key="4">
    <source>
        <dbReference type="Proteomes" id="UP001147747"/>
    </source>
</evidence>
<comment type="caution">
    <text evidence="3">The sequence shown here is derived from an EMBL/GenBank/DDBJ whole genome shotgun (WGS) entry which is preliminary data.</text>
</comment>
<accession>A0A9W9VYN2</accession>
<keyword evidence="4" id="KW-1185">Reference proteome</keyword>
<reference evidence="3" key="1">
    <citation type="submission" date="2022-12" db="EMBL/GenBank/DDBJ databases">
        <authorList>
            <person name="Petersen C."/>
        </authorList>
    </citation>
    <scope>NUCLEOTIDE SEQUENCE</scope>
    <source>
        <strain evidence="3">IBT 29677</strain>
    </source>
</reference>